<dbReference type="Gene3D" id="2.40.70.10">
    <property type="entry name" value="Acid Proteases"/>
    <property type="match status" value="1"/>
</dbReference>
<dbReference type="InterPro" id="IPR001878">
    <property type="entry name" value="Znf_CCHC"/>
</dbReference>
<proteinExistence type="predicted"/>
<dbReference type="KEGG" id="jre:108981573"/>
<sequence>MNLERTYEICGCTENQKVLYAGYLFQGEVGMWWDTRRQLLVRELGSLTALSWERFKEEFDNRFYPDSAKQLKVQEFASLTQGSLTVEQYAAKFMALGRELPRVVNVAAIAESEQRGLAIQINSERKRTMPFAASGSAEKKRSFSSPAKGKGIVTGGHMPYAYPLCPKCGKCHPGECRSGYGVCYRCGKPGHLIRDCPNTAQGSGAGDHKPRPHIQARVYAVTPGDINADASEVEEVGVITVLIPDGNTVACTRLVKDCPVELDGRTVKADLLVFGQMEFDLILGMDWLFKHYAKIDCWKQEVVFESPSKDIIRYVGAPVKATQPVISALQARKCIEVGASAFLLMIVDKTDGSEEIRGIPVVEDFPKVFVNELPSLPPNRETEFKIELEPATTPTHKAPYCMAHAELK</sequence>
<dbReference type="STRING" id="51240.A0A2I4DMI1"/>
<dbReference type="PANTHER" id="PTHR15503">
    <property type="entry name" value="LDOC1 RELATED"/>
    <property type="match status" value="1"/>
</dbReference>
<dbReference type="OrthoDB" id="437338at2759"/>
<evidence type="ECO:0000313" key="1">
    <source>
        <dbReference type="Proteomes" id="UP000235220"/>
    </source>
</evidence>
<dbReference type="InterPro" id="IPR036875">
    <property type="entry name" value="Znf_CCHC_sf"/>
</dbReference>
<dbReference type="PANTHER" id="PTHR15503:SF45">
    <property type="entry name" value="RNA-DIRECTED DNA POLYMERASE HOMOLOG"/>
    <property type="match status" value="1"/>
</dbReference>
<dbReference type="InterPro" id="IPR005162">
    <property type="entry name" value="Retrotrans_gag_dom"/>
</dbReference>
<organism evidence="1 2">
    <name type="scientific">Juglans regia</name>
    <name type="common">English walnut</name>
    <dbReference type="NCBI Taxonomy" id="51240"/>
    <lineage>
        <taxon>Eukaryota</taxon>
        <taxon>Viridiplantae</taxon>
        <taxon>Streptophyta</taxon>
        <taxon>Embryophyta</taxon>
        <taxon>Tracheophyta</taxon>
        <taxon>Spermatophyta</taxon>
        <taxon>Magnoliopsida</taxon>
        <taxon>eudicotyledons</taxon>
        <taxon>Gunneridae</taxon>
        <taxon>Pentapetalae</taxon>
        <taxon>rosids</taxon>
        <taxon>fabids</taxon>
        <taxon>Fagales</taxon>
        <taxon>Juglandaceae</taxon>
        <taxon>Juglans</taxon>
    </lineage>
</organism>
<dbReference type="Pfam" id="PF08284">
    <property type="entry name" value="RVP_2"/>
    <property type="match status" value="1"/>
</dbReference>
<evidence type="ECO:0000313" key="2">
    <source>
        <dbReference type="RefSeq" id="XP_018808348.2"/>
    </source>
</evidence>
<dbReference type="Gene3D" id="4.10.60.10">
    <property type="entry name" value="Zinc finger, CCHC-type"/>
    <property type="match status" value="1"/>
</dbReference>
<protein>
    <submittedName>
        <fullName evidence="2">Uncharacterized protein LOC108981573</fullName>
    </submittedName>
</protein>
<dbReference type="GO" id="GO:0008270">
    <property type="term" value="F:zinc ion binding"/>
    <property type="evidence" value="ECO:0007669"/>
    <property type="project" value="InterPro"/>
</dbReference>
<keyword evidence="1" id="KW-1185">Reference proteome</keyword>
<dbReference type="CDD" id="cd00303">
    <property type="entry name" value="retropepsin_like"/>
    <property type="match status" value="1"/>
</dbReference>
<dbReference type="Pfam" id="PF03732">
    <property type="entry name" value="Retrotrans_gag"/>
    <property type="match status" value="1"/>
</dbReference>
<name>A0A2I4DMI1_JUGRE</name>
<dbReference type="InterPro" id="IPR021109">
    <property type="entry name" value="Peptidase_aspartic_dom_sf"/>
</dbReference>
<dbReference type="Pfam" id="PF00098">
    <property type="entry name" value="zf-CCHC"/>
    <property type="match status" value="1"/>
</dbReference>
<dbReference type="SUPFAM" id="SSF57756">
    <property type="entry name" value="Retrovirus zinc finger-like domains"/>
    <property type="match status" value="1"/>
</dbReference>
<dbReference type="GO" id="GO:0003676">
    <property type="term" value="F:nucleic acid binding"/>
    <property type="evidence" value="ECO:0007669"/>
    <property type="project" value="InterPro"/>
</dbReference>
<dbReference type="SMART" id="SM00343">
    <property type="entry name" value="ZnF_C2HC"/>
    <property type="match status" value="1"/>
</dbReference>
<reference evidence="2" key="1">
    <citation type="submission" date="2025-08" db="UniProtKB">
        <authorList>
            <consortium name="RefSeq"/>
        </authorList>
    </citation>
    <scope>IDENTIFICATION</scope>
    <source>
        <tissue evidence="2">Leaves</tissue>
    </source>
</reference>
<dbReference type="AlphaFoldDB" id="A0A2I4DMI1"/>
<dbReference type="PROSITE" id="PS50158">
    <property type="entry name" value="ZF_CCHC"/>
    <property type="match status" value="1"/>
</dbReference>
<accession>A0A2I4DMI1</accession>
<dbReference type="InterPro" id="IPR032567">
    <property type="entry name" value="RTL1-rel"/>
</dbReference>
<dbReference type="Proteomes" id="UP000235220">
    <property type="component" value="Chromosome 6"/>
</dbReference>
<gene>
    <name evidence="2" type="primary">LOC108981573</name>
</gene>
<dbReference type="RefSeq" id="XP_018808348.2">
    <property type="nucleotide sequence ID" value="XM_018952803.2"/>
</dbReference>
<dbReference type="GeneID" id="108981573"/>
<dbReference type="Gramene" id="Jr06_11000_p1">
    <property type="protein sequence ID" value="cds.Jr06_11000_p1"/>
    <property type="gene ID" value="Jr06_11000"/>
</dbReference>